<sequence length="129" mass="14568">MTSPQGSGREEKRLAELEKALARWKEALSAPSSEMARDSAILRFELTYEVRWKAAAAMARRAGLEAAFSLGWTSGEELWDRILRAKNLAVHVYQEELAQELFRQLPEFWEGFAELLAGMRRELGGASLP</sequence>
<evidence type="ECO:0000313" key="2">
    <source>
        <dbReference type="Proteomes" id="UP000334923"/>
    </source>
</evidence>
<dbReference type="AlphaFoldDB" id="A0A5E6MC99"/>
<dbReference type="EMBL" id="CABFVA020000067">
    <property type="protein sequence ID" value="VVM06550.1"/>
    <property type="molecule type" value="Genomic_DNA"/>
</dbReference>
<reference evidence="1 2" key="1">
    <citation type="submission" date="2019-09" db="EMBL/GenBank/DDBJ databases">
        <authorList>
            <person name="Cremers G."/>
        </authorList>
    </citation>
    <scope>NUCLEOTIDE SEQUENCE [LARGE SCALE GENOMIC DNA]</scope>
    <source>
        <strain evidence="1">4A</strain>
    </source>
</reference>
<dbReference type="Pfam" id="PF08780">
    <property type="entry name" value="NTase_sub_bind"/>
    <property type="match status" value="1"/>
</dbReference>
<dbReference type="InterPro" id="IPR010235">
    <property type="entry name" value="HepT"/>
</dbReference>
<dbReference type="RefSeq" id="WP_142660115.1">
    <property type="nucleotide sequence ID" value="NZ_CABFVA020000067.1"/>
</dbReference>
<keyword evidence="2" id="KW-1185">Reference proteome</keyword>
<proteinExistence type="predicted"/>
<accession>A0A5E6MC99</accession>
<name>A0A5E6MC99_9BACT</name>
<evidence type="ECO:0000313" key="1">
    <source>
        <dbReference type="EMBL" id="VVM06550.1"/>
    </source>
</evidence>
<dbReference type="OrthoDB" id="9810452at2"/>
<protein>
    <recommendedName>
        <fullName evidence="3">Nucleotidyltransferase substrate binding protein like protein</fullName>
    </recommendedName>
</protein>
<evidence type="ECO:0008006" key="3">
    <source>
        <dbReference type="Google" id="ProtNLM"/>
    </source>
</evidence>
<gene>
    <name evidence="1" type="ORF">MAMT_01260</name>
</gene>
<dbReference type="SUPFAM" id="SSF81593">
    <property type="entry name" value="Nucleotidyltransferase substrate binding subunit/domain"/>
    <property type="match status" value="1"/>
</dbReference>
<dbReference type="Proteomes" id="UP000334923">
    <property type="component" value="Unassembled WGS sequence"/>
</dbReference>
<organism evidence="1 2">
    <name type="scientific">Methylacidimicrobium tartarophylax</name>
    <dbReference type="NCBI Taxonomy" id="1041768"/>
    <lineage>
        <taxon>Bacteria</taxon>
        <taxon>Pseudomonadati</taxon>
        <taxon>Verrucomicrobiota</taxon>
        <taxon>Methylacidimicrobium</taxon>
    </lineage>
</organism>
<dbReference type="Gene3D" id="1.20.120.330">
    <property type="entry name" value="Nucleotidyltransferases domain 2"/>
    <property type="match status" value="1"/>
</dbReference>